<gene>
    <name evidence="1" type="ORF">FEF09_22245</name>
</gene>
<accession>A0A5C6LSG3</accession>
<protein>
    <submittedName>
        <fullName evidence="1">Uncharacterized protein</fullName>
    </submittedName>
</protein>
<sequence>MPQMYLDLLKQNILSRWKQAFIEFDLLQEFKTQIATEKYIPGYRYDLDDYGTPAFLQPDEKIFPVGNVRELGDYHFYGLAEDGMPCYTSYGKPANNVFWAGYYSYGKEWVEYIEYNLETQIPSGIKRIRFDENGQKIAYQSLMVNGRGIGEEYADMTAEEKMSSIESYEHSLFCNIEQYEIIDGRIVKADCLGIVPGVGEIRYENLYRYGADGILDEIRMVYENGENELAYVRPDTNLDIQSLMNTVAENMALAIVDTLEEQEVETPLSLLELSYHYADTYIPSLSPRSVAVTRRISRQHPDEDIFDLIFLATELDHAYLEVNREKFERPFTQLIKIISKEEKWEMGTLMLRKVGHILTTSKLFGRIPVGDEFAAYAVDWGVEMEDFEDVLRECGATNATIAVWKEQGWL</sequence>
<name>A0A5C6LSG3_9BACT</name>
<comment type="caution">
    <text evidence="1">The sequence shown here is derived from an EMBL/GenBank/DDBJ whole genome shotgun (WGS) entry which is preliminary data.</text>
</comment>
<dbReference type="AlphaFoldDB" id="A0A5C6LSG3"/>
<dbReference type="Proteomes" id="UP000318815">
    <property type="component" value="Unassembled WGS sequence"/>
</dbReference>
<proteinExistence type="predicted"/>
<evidence type="ECO:0000313" key="2">
    <source>
        <dbReference type="Proteomes" id="UP000318815"/>
    </source>
</evidence>
<evidence type="ECO:0000313" key="1">
    <source>
        <dbReference type="EMBL" id="TWV97384.1"/>
    </source>
</evidence>
<dbReference type="EMBL" id="VOHS01000030">
    <property type="protein sequence ID" value="TWV97384.1"/>
    <property type="molecule type" value="Genomic_DNA"/>
</dbReference>
<keyword evidence="2" id="KW-1185">Reference proteome</keyword>
<organism evidence="1 2">
    <name type="scientific">Chitinophaga pinensis</name>
    <dbReference type="NCBI Taxonomy" id="79329"/>
    <lineage>
        <taxon>Bacteria</taxon>
        <taxon>Pseudomonadati</taxon>
        <taxon>Bacteroidota</taxon>
        <taxon>Chitinophagia</taxon>
        <taxon>Chitinophagales</taxon>
        <taxon>Chitinophagaceae</taxon>
        <taxon>Chitinophaga</taxon>
    </lineage>
</organism>
<reference evidence="1 2" key="1">
    <citation type="submission" date="2019-08" db="EMBL/GenBank/DDBJ databases">
        <title>Whole genome sequencing of chitin degrading bacteria Chitinophaga pinensis YS16.</title>
        <authorList>
            <person name="Singh R.P."/>
            <person name="Manchanda G."/>
            <person name="Maurya I.K."/>
            <person name="Joshi N.K."/>
            <person name="Srivastava A.K."/>
        </authorList>
    </citation>
    <scope>NUCLEOTIDE SEQUENCE [LARGE SCALE GENOMIC DNA]</scope>
    <source>
        <strain evidence="1 2">YS-16</strain>
    </source>
</reference>